<dbReference type="PROSITE" id="PS51677">
    <property type="entry name" value="NODB"/>
    <property type="match status" value="1"/>
</dbReference>
<dbReference type="PANTHER" id="PTHR43630:SF1">
    <property type="entry name" value="POLY-BETA-1,6-N-ACETYL-D-GLUCOSAMINE SYNTHASE"/>
    <property type="match status" value="1"/>
</dbReference>
<accession>A0ABV3CCU9</accession>
<dbReference type="Pfam" id="PF01522">
    <property type="entry name" value="Polysacc_deac_1"/>
    <property type="match status" value="1"/>
</dbReference>
<dbReference type="SUPFAM" id="SSF88713">
    <property type="entry name" value="Glycoside hydrolase/deacetylase"/>
    <property type="match status" value="1"/>
</dbReference>
<feature type="region of interest" description="Disordered" evidence="4">
    <location>
        <begin position="1"/>
        <end position="37"/>
    </location>
</feature>
<evidence type="ECO:0000256" key="3">
    <source>
        <dbReference type="ARBA" id="ARBA00022679"/>
    </source>
</evidence>
<protein>
    <submittedName>
        <fullName evidence="7">Bifunctional polysaccharide deacetylase/glycosyltransferase family 2 protein</fullName>
    </submittedName>
</protein>
<evidence type="ECO:0000259" key="6">
    <source>
        <dbReference type="PROSITE" id="PS51677"/>
    </source>
</evidence>
<dbReference type="PANTHER" id="PTHR43630">
    <property type="entry name" value="POLY-BETA-1,6-N-ACETYL-D-GLUCOSAMINE SYNTHASE"/>
    <property type="match status" value="1"/>
</dbReference>
<feature type="compositionally biased region" description="Gly residues" evidence="4">
    <location>
        <begin position="1"/>
        <end position="15"/>
    </location>
</feature>
<comment type="similarity">
    <text evidence="1">Belongs to the glycosyltransferase 2 family.</text>
</comment>
<dbReference type="Gene3D" id="3.20.20.370">
    <property type="entry name" value="Glycoside hydrolase/deacetylase"/>
    <property type="match status" value="1"/>
</dbReference>
<keyword evidence="5" id="KW-0812">Transmembrane</keyword>
<reference evidence="7 8" key="1">
    <citation type="submission" date="2024-06" db="EMBL/GenBank/DDBJ databases">
        <title>The Natural Products Discovery Center: Release of the First 8490 Sequenced Strains for Exploring Actinobacteria Biosynthetic Diversity.</title>
        <authorList>
            <person name="Kalkreuter E."/>
            <person name="Kautsar S.A."/>
            <person name="Yang D."/>
            <person name="Bader C.D."/>
            <person name="Teijaro C.N."/>
            <person name="Fluegel L."/>
            <person name="Davis C.M."/>
            <person name="Simpson J.R."/>
            <person name="Lauterbach L."/>
            <person name="Steele A.D."/>
            <person name="Gui C."/>
            <person name="Meng S."/>
            <person name="Li G."/>
            <person name="Viehrig K."/>
            <person name="Ye F."/>
            <person name="Su P."/>
            <person name="Kiefer A.F."/>
            <person name="Nichols A."/>
            <person name="Cepeda A.J."/>
            <person name="Yan W."/>
            <person name="Fan B."/>
            <person name="Jiang Y."/>
            <person name="Adhikari A."/>
            <person name="Zheng C.-J."/>
            <person name="Schuster L."/>
            <person name="Cowan T.M."/>
            <person name="Smanski M.J."/>
            <person name="Chevrette M.G."/>
            <person name="De Carvalho L.P.S."/>
            <person name="Shen B."/>
        </authorList>
    </citation>
    <scope>NUCLEOTIDE SEQUENCE [LARGE SCALE GENOMIC DNA]</scope>
    <source>
        <strain evidence="7 8">NPDC045974</strain>
    </source>
</reference>
<dbReference type="InterPro" id="IPR001173">
    <property type="entry name" value="Glyco_trans_2-like"/>
</dbReference>
<comment type="caution">
    <text evidence="7">The sequence shown here is derived from an EMBL/GenBank/DDBJ whole genome shotgun (WGS) entry which is preliminary data.</text>
</comment>
<dbReference type="InterPro" id="IPR002509">
    <property type="entry name" value="NODB_dom"/>
</dbReference>
<feature type="transmembrane region" description="Helical" evidence="5">
    <location>
        <begin position="409"/>
        <end position="435"/>
    </location>
</feature>
<feature type="transmembrane region" description="Helical" evidence="5">
    <location>
        <begin position="146"/>
        <end position="167"/>
    </location>
</feature>
<keyword evidence="5" id="KW-1133">Transmembrane helix</keyword>
<dbReference type="EMBL" id="JBEZAE010000010">
    <property type="protein sequence ID" value="MEU7071910.1"/>
    <property type="molecule type" value="Genomic_DNA"/>
</dbReference>
<evidence type="ECO:0000256" key="1">
    <source>
        <dbReference type="ARBA" id="ARBA00006739"/>
    </source>
</evidence>
<evidence type="ECO:0000256" key="4">
    <source>
        <dbReference type="SAM" id="MobiDB-lite"/>
    </source>
</evidence>
<dbReference type="SUPFAM" id="SSF53448">
    <property type="entry name" value="Nucleotide-diphospho-sugar transferases"/>
    <property type="match status" value="1"/>
</dbReference>
<keyword evidence="8" id="KW-1185">Reference proteome</keyword>
<evidence type="ECO:0000256" key="5">
    <source>
        <dbReference type="SAM" id="Phobius"/>
    </source>
</evidence>
<feature type="transmembrane region" description="Helical" evidence="5">
    <location>
        <begin position="733"/>
        <end position="754"/>
    </location>
</feature>
<evidence type="ECO:0000313" key="7">
    <source>
        <dbReference type="EMBL" id="MEU7071910.1"/>
    </source>
</evidence>
<dbReference type="Pfam" id="PF00535">
    <property type="entry name" value="Glycos_transf_2"/>
    <property type="match status" value="1"/>
</dbReference>
<organism evidence="7 8">
    <name type="scientific">Streptomyces narbonensis</name>
    <dbReference type="NCBI Taxonomy" id="67333"/>
    <lineage>
        <taxon>Bacteria</taxon>
        <taxon>Bacillati</taxon>
        <taxon>Actinomycetota</taxon>
        <taxon>Actinomycetes</taxon>
        <taxon>Kitasatosporales</taxon>
        <taxon>Streptomycetaceae</taxon>
        <taxon>Streptomyces</taxon>
    </lineage>
</organism>
<evidence type="ECO:0000256" key="2">
    <source>
        <dbReference type="ARBA" id="ARBA00022676"/>
    </source>
</evidence>
<sequence>MTGGGHGGTGYGGPGQDSPGHEGHWYDGSGYPGSHDAGQAYAYGNGNGYGYGNGNGNGNGYGYGYGNGNGNGNGNGDPYSYGYEPNGVSETSESPAPSTPYAVDAGYGACFAPVPPAAPFPQTATPAPAPPGAPRTRHALRRDPRAHWAMLCLLLLVAATALVFAGYGRHEIAATAGPRTPCAPAPETQGEGPVAQVDRNGVVRSATPPDGTVALTYDGGPSPEWTPRLLDVLAARHAKATFFLTGSEAAAHPDLVRRIVADGHELGSHTYTDVDLAQVSATRADLELSFTQNALAAGTGLGTRLLRLPHTTGLATLCADQWEAGRRAAASGYVLVAADGRSVLQLTGSPRTVDETEKLLARPGNTRYTTVGQALGLSDTTYHVSVLAEWKGAAFVQAQSASRGFADAMTWLLVVAGVITAVRLALLLGVARVHVRRTRTRRRRGAPRLPPVTAPVSILVPAYNEEAGIEATVRSLLASTYETIQVVVIDDGSSDRTSEIAESIDDPRVMVVRQPNAGKAAALNTGLAWAHHDIVVMIDGDTVFEPDAVRRLVQPLADPRVGAVSGNTKVGNRQGVLGRWQHLEYVIGFNLDRRMYDVLECMPTVPGAIGAFRRDALAGVGGVSEDTLAEDTDLTMALCRAGWRVVYEESAIAWTEAPATVRQLWKQRYRWCYGTLQAMWKHRRAVVEGGQSGKLGRRGLLYLLLFQTVLPLLAPLVDVFAVYGLFFQDPRQALGVWIGFTAVQVGTAVYALRLDRERFEPIWTLPLQIVVYRQLMYLVVVQSVVTALLGSRLRWHRMHRTGTATETLERTGAGSGVRPAG</sequence>
<evidence type="ECO:0000313" key="8">
    <source>
        <dbReference type="Proteomes" id="UP001551329"/>
    </source>
</evidence>
<feature type="domain" description="NodB homology" evidence="6">
    <location>
        <begin position="211"/>
        <end position="396"/>
    </location>
</feature>
<feature type="transmembrane region" description="Helical" evidence="5">
    <location>
        <begin position="775"/>
        <end position="793"/>
    </location>
</feature>
<keyword evidence="2" id="KW-0328">Glycosyltransferase</keyword>
<proteinExistence type="inferred from homology"/>
<dbReference type="InterPro" id="IPR011330">
    <property type="entry name" value="Glyco_hydro/deAcase_b/a-brl"/>
</dbReference>
<feature type="region of interest" description="Disordered" evidence="4">
    <location>
        <begin position="182"/>
        <end position="220"/>
    </location>
</feature>
<dbReference type="CDD" id="cd06423">
    <property type="entry name" value="CESA_like"/>
    <property type="match status" value="1"/>
</dbReference>
<keyword evidence="5" id="KW-0472">Membrane</keyword>
<feature type="transmembrane region" description="Helical" evidence="5">
    <location>
        <begin position="700"/>
        <end position="727"/>
    </location>
</feature>
<dbReference type="InterPro" id="IPR029044">
    <property type="entry name" value="Nucleotide-diphossugar_trans"/>
</dbReference>
<keyword evidence="3" id="KW-0808">Transferase</keyword>
<dbReference type="Gene3D" id="3.90.550.10">
    <property type="entry name" value="Spore Coat Polysaccharide Biosynthesis Protein SpsA, Chain A"/>
    <property type="match status" value="1"/>
</dbReference>
<name>A0ABV3CCU9_9ACTN</name>
<gene>
    <name evidence="7" type="ORF">AB0A88_17450</name>
</gene>
<dbReference type="Proteomes" id="UP001551329">
    <property type="component" value="Unassembled WGS sequence"/>
</dbReference>